<dbReference type="AlphaFoldDB" id="A0A540MLL9"/>
<dbReference type="GO" id="GO:0003723">
    <property type="term" value="F:RNA binding"/>
    <property type="evidence" value="ECO:0007669"/>
    <property type="project" value="TreeGrafter"/>
</dbReference>
<protein>
    <submittedName>
        <fullName evidence="1">Uncharacterized protein</fullName>
    </submittedName>
</protein>
<dbReference type="GO" id="GO:0008139">
    <property type="term" value="F:nuclear localization sequence binding"/>
    <property type="evidence" value="ECO:0007669"/>
    <property type="project" value="TreeGrafter"/>
</dbReference>
<dbReference type="Proteomes" id="UP000315295">
    <property type="component" value="Unassembled WGS sequence"/>
</dbReference>
<evidence type="ECO:0000313" key="1">
    <source>
        <dbReference type="EMBL" id="TQD99680.1"/>
    </source>
</evidence>
<comment type="caution">
    <text evidence="1">The sequence shown here is derived from an EMBL/GenBank/DDBJ whole genome shotgun (WGS) entry which is preliminary data.</text>
</comment>
<organism evidence="1 2">
    <name type="scientific">Malus baccata</name>
    <name type="common">Siberian crab apple</name>
    <name type="synonym">Pyrus baccata</name>
    <dbReference type="NCBI Taxonomy" id="106549"/>
    <lineage>
        <taxon>Eukaryota</taxon>
        <taxon>Viridiplantae</taxon>
        <taxon>Streptophyta</taxon>
        <taxon>Embryophyta</taxon>
        <taxon>Tracheophyta</taxon>
        <taxon>Spermatophyta</taxon>
        <taxon>Magnoliopsida</taxon>
        <taxon>eudicotyledons</taxon>
        <taxon>Gunneridae</taxon>
        <taxon>Pentapetalae</taxon>
        <taxon>rosids</taxon>
        <taxon>fabids</taxon>
        <taxon>Rosales</taxon>
        <taxon>Rosaceae</taxon>
        <taxon>Amygdaloideae</taxon>
        <taxon>Maleae</taxon>
        <taxon>Malus</taxon>
    </lineage>
</organism>
<dbReference type="Pfam" id="PF08284">
    <property type="entry name" value="RVP_2"/>
    <property type="match status" value="1"/>
</dbReference>
<dbReference type="EMBL" id="VIEB01000230">
    <property type="protein sequence ID" value="TQD99680.1"/>
    <property type="molecule type" value="Genomic_DNA"/>
</dbReference>
<dbReference type="Gene3D" id="1.10.10.2360">
    <property type="match status" value="2"/>
</dbReference>
<dbReference type="InterPro" id="IPR037665">
    <property type="entry name" value="Nucleoporin_S59-like"/>
</dbReference>
<dbReference type="GO" id="GO:0034398">
    <property type="term" value="P:telomere tethering at nuclear periphery"/>
    <property type="evidence" value="ECO:0007669"/>
    <property type="project" value="TreeGrafter"/>
</dbReference>
<dbReference type="Gene3D" id="2.40.70.10">
    <property type="entry name" value="Acid Proteases"/>
    <property type="match status" value="1"/>
</dbReference>
<dbReference type="CDD" id="cd00303">
    <property type="entry name" value="retropepsin_like"/>
    <property type="match status" value="1"/>
</dbReference>
<accession>A0A540MLL9</accession>
<dbReference type="GO" id="GO:0006606">
    <property type="term" value="P:protein import into nucleus"/>
    <property type="evidence" value="ECO:0007669"/>
    <property type="project" value="TreeGrafter"/>
</dbReference>
<reference evidence="1 2" key="1">
    <citation type="journal article" date="2019" name="G3 (Bethesda)">
        <title>Sequencing of a Wild Apple (Malus baccata) Genome Unravels the Differences Between Cultivated and Wild Apple Species Regarding Disease Resistance and Cold Tolerance.</title>
        <authorList>
            <person name="Chen X."/>
        </authorList>
    </citation>
    <scope>NUCLEOTIDE SEQUENCE [LARGE SCALE GENOMIC DNA]</scope>
    <source>
        <strain evidence="2">cv. Shandingzi</strain>
        <tissue evidence="1">Leaves</tissue>
    </source>
</reference>
<dbReference type="GO" id="GO:0006405">
    <property type="term" value="P:RNA export from nucleus"/>
    <property type="evidence" value="ECO:0007669"/>
    <property type="project" value="TreeGrafter"/>
</dbReference>
<sequence length="253" mass="28598">METRARPQPMRLVGFIGGRTILVSVASESALNLISTSIVGELGLEVDRNLSLSFPLANGTAARTDDVVSNLRVEIEEYEYVSDFHVSPLPDCDVVFGADWLESLGAVVWNFREKWMKFTVDGIKHTLVGVGALERIWSISRMPVCEDKSHEEFRWEDYQLGNRGGEASTLQSMSSMLVSEDKSHEELRWEYYQFRNISCFSGSAGILGQNHLGQLDSDVNPSWWSSTVDTVWTFDHASDVKNRMLLYLTVRSY</sequence>
<keyword evidence="2" id="KW-1185">Reference proteome</keyword>
<dbReference type="GO" id="GO:0017056">
    <property type="term" value="F:structural constituent of nuclear pore"/>
    <property type="evidence" value="ECO:0007669"/>
    <property type="project" value="TreeGrafter"/>
</dbReference>
<dbReference type="InterPro" id="IPR021109">
    <property type="entry name" value="Peptidase_aspartic_dom_sf"/>
</dbReference>
<dbReference type="GO" id="GO:0044614">
    <property type="term" value="C:nuclear pore cytoplasmic filaments"/>
    <property type="evidence" value="ECO:0007669"/>
    <property type="project" value="TreeGrafter"/>
</dbReference>
<dbReference type="PANTHER" id="PTHR23198">
    <property type="entry name" value="NUCLEOPORIN"/>
    <property type="match status" value="1"/>
</dbReference>
<proteinExistence type="predicted"/>
<dbReference type="PANTHER" id="PTHR23198:SF6">
    <property type="entry name" value="NUCLEAR PORE COMPLEX PROTEIN NUP98-NUP96"/>
    <property type="match status" value="1"/>
</dbReference>
<gene>
    <name evidence="1" type="ORF">C1H46_014684</name>
</gene>
<evidence type="ECO:0000313" key="2">
    <source>
        <dbReference type="Proteomes" id="UP000315295"/>
    </source>
</evidence>
<dbReference type="GO" id="GO:0000973">
    <property type="term" value="P:post-transcriptional tethering of RNA polymerase II gene DNA at nuclear periphery"/>
    <property type="evidence" value="ECO:0007669"/>
    <property type="project" value="TreeGrafter"/>
</dbReference>
<name>A0A540MLL9_MALBA</name>
<dbReference type="STRING" id="106549.A0A540MLL9"/>